<dbReference type="GO" id="GO:0016853">
    <property type="term" value="F:isomerase activity"/>
    <property type="evidence" value="ECO:0007669"/>
    <property type="project" value="UniProtKB-KW"/>
</dbReference>
<gene>
    <name evidence="3" type="ORF">CE154_018530</name>
</gene>
<dbReference type="GO" id="GO:0016829">
    <property type="term" value="F:lyase activity"/>
    <property type="evidence" value="ECO:0007669"/>
    <property type="project" value="UniProtKB-KW"/>
</dbReference>
<comment type="caution">
    <text evidence="3">The sequence shown here is derived from an EMBL/GenBank/DDBJ whole genome shotgun (WGS) entry which is preliminary data.</text>
</comment>
<evidence type="ECO:0000256" key="2">
    <source>
        <dbReference type="ARBA" id="ARBA00023239"/>
    </source>
</evidence>
<dbReference type="RefSeq" id="WP_094437616.1">
    <property type="nucleotide sequence ID" value="NZ_NKDB02000004.1"/>
</dbReference>
<comment type="similarity">
    <text evidence="1">Belongs to the enoyl-CoA hydratase/isomerase family.</text>
</comment>
<dbReference type="EMBL" id="NKDB02000004">
    <property type="protein sequence ID" value="RKJ95106.1"/>
    <property type="molecule type" value="Genomic_DNA"/>
</dbReference>
<keyword evidence="3" id="KW-0413">Isomerase</keyword>
<dbReference type="Proteomes" id="UP000216225">
    <property type="component" value="Unassembled WGS sequence"/>
</dbReference>
<dbReference type="Pfam" id="PF00378">
    <property type="entry name" value="ECH_1"/>
    <property type="match status" value="1"/>
</dbReference>
<reference evidence="3 4" key="1">
    <citation type="submission" date="2018-09" db="EMBL/GenBank/DDBJ databases">
        <title>Genome comparison of Alicycliphilus sp. BQ1, a polyurethanolytic bacterium, with its closest phylogenetic relatives Alicycliphilus denitrificans BC and K601, unable to attack polyurethane.</title>
        <authorList>
            <person name="Loza-Tavera H."/>
            <person name="Lozano L."/>
            <person name="Cevallos M."/>
            <person name="Maya-Lucas O."/>
            <person name="Garcia-Mena J."/>
            <person name="Hernandez J."/>
        </authorList>
    </citation>
    <scope>NUCLEOTIDE SEQUENCE [LARGE SCALE GENOMIC DNA]</scope>
    <source>
        <strain evidence="3 4">BQ1</strain>
    </source>
</reference>
<dbReference type="CDD" id="cd06558">
    <property type="entry name" value="crotonase-like"/>
    <property type="match status" value="1"/>
</dbReference>
<evidence type="ECO:0000256" key="1">
    <source>
        <dbReference type="ARBA" id="ARBA00005254"/>
    </source>
</evidence>
<evidence type="ECO:0000313" key="4">
    <source>
        <dbReference type="Proteomes" id="UP000216225"/>
    </source>
</evidence>
<dbReference type="InterPro" id="IPR001753">
    <property type="entry name" value="Enoyl-CoA_hydra/iso"/>
</dbReference>
<name>A0A420K8R3_9BURK</name>
<dbReference type="PANTHER" id="PTHR11941">
    <property type="entry name" value="ENOYL-COA HYDRATASE-RELATED"/>
    <property type="match status" value="1"/>
</dbReference>
<sequence length="271" mass="28933">MSSPSVDGQVPAPHVTVRREGAVGVIELSRPAKSNALSRSAFQAIRAAMDAFEQPDSEVLAVLVCAQGRHFSTGGDLEEAKAMMREPAVLDAFLQLVNGTLQRLESSPLPVVAACQGLSLAGGLELALSCDVVFAASDARFGDQHVQYGLVPAWGGTQRLPRLLGIHRALDLMYSGRWLDASTAQQWGIASYVVDPGLVVQEAMKYCELLASRSSPGLAAMKRLGRAALDMPLDTGLRAERLAVVQAMRGPDPAEGIAAFEARRAPRFQDR</sequence>
<dbReference type="PANTHER" id="PTHR11941:SF54">
    <property type="entry name" value="ENOYL-COA HYDRATASE, MITOCHONDRIAL"/>
    <property type="match status" value="1"/>
</dbReference>
<keyword evidence="2" id="KW-0456">Lyase</keyword>
<proteinExistence type="inferred from homology"/>
<accession>A0A420K8R3</accession>
<protein>
    <submittedName>
        <fullName evidence="3">Enoyl-CoA hydratase/isomerase family protein</fullName>
    </submittedName>
</protein>
<dbReference type="SUPFAM" id="SSF52096">
    <property type="entry name" value="ClpP/crotonase"/>
    <property type="match status" value="1"/>
</dbReference>
<dbReference type="InterPro" id="IPR029045">
    <property type="entry name" value="ClpP/crotonase-like_dom_sf"/>
</dbReference>
<dbReference type="AlphaFoldDB" id="A0A420K8R3"/>
<organism evidence="3 4">
    <name type="scientific">Alicycliphilus denitrificans</name>
    <dbReference type="NCBI Taxonomy" id="179636"/>
    <lineage>
        <taxon>Bacteria</taxon>
        <taxon>Pseudomonadati</taxon>
        <taxon>Pseudomonadota</taxon>
        <taxon>Betaproteobacteria</taxon>
        <taxon>Burkholderiales</taxon>
        <taxon>Comamonadaceae</taxon>
        <taxon>Alicycliphilus</taxon>
    </lineage>
</organism>
<evidence type="ECO:0000313" key="3">
    <source>
        <dbReference type="EMBL" id="RKJ95106.1"/>
    </source>
</evidence>
<dbReference type="GO" id="GO:0006635">
    <property type="term" value="P:fatty acid beta-oxidation"/>
    <property type="evidence" value="ECO:0007669"/>
    <property type="project" value="TreeGrafter"/>
</dbReference>
<dbReference type="Gene3D" id="1.10.12.10">
    <property type="entry name" value="Lyase 2-enoyl-coa Hydratase, Chain A, domain 2"/>
    <property type="match status" value="1"/>
</dbReference>
<dbReference type="InterPro" id="IPR014748">
    <property type="entry name" value="Enoyl-CoA_hydra_C"/>
</dbReference>
<dbReference type="Gene3D" id="3.90.226.10">
    <property type="entry name" value="2-enoyl-CoA Hydratase, Chain A, domain 1"/>
    <property type="match status" value="1"/>
</dbReference>